<dbReference type="Proteomes" id="UP001396898">
    <property type="component" value="Unassembled WGS sequence"/>
</dbReference>
<keyword evidence="7 8" id="KW-0503">Monooxygenase</keyword>
<evidence type="ECO:0000256" key="3">
    <source>
        <dbReference type="ARBA" id="ARBA00022617"/>
    </source>
</evidence>
<evidence type="ECO:0000256" key="1">
    <source>
        <dbReference type="ARBA" id="ARBA00001971"/>
    </source>
</evidence>
<keyword evidence="11" id="KW-1185">Reference proteome</keyword>
<comment type="cofactor">
    <cofactor evidence="1">
        <name>heme</name>
        <dbReference type="ChEBI" id="CHEBI:30413"/>
    </cofactor>
</comment>
<gene>
    <name evidence="10" type="ORF">PG991_007954</name>
</gene>
<organism evidence="10 11">
    <name type="scientific">Apiospora marii</name>
    <dbReference type="NCBI Taxonomy" id="335849"/>
    <lineage>
        <taxon>Eukaryota</taxon>
        <taxon>Fungi</taxon>
        <taxon>Dikarya</taxon>
        <taxon>Ascomycota</taxon>
        <taxon>Pezizomycotina</taxon>
        <taxon>Sordariomycetes</taxon>
        <taxon>Xylariomycetidae</taxon>
        <taxon>Amphisphaeriales</taxon>
        <taxon>Apiosporaceae</taxon>
        <taxon>Apiospora</taxon>
    </lineage>
</organism>
<dbReference type="PROSITE" id="PS00086">
    <property type="entry name" value="CYTOCHROME_P450"/>
    <property type="match status" value="1"/>
</dbReference>
<dbReference type="InterPro" id="IPR036396">
    <property type="entry name" value="Cyt_P450_sf"/>
</dbReference>
<comment type="similarity">
    <text evidence="2 8">Belongs to the cytochrome P450 family.</text>
</comment>
<evidence type="ECO:0000256" key="6">
    <source>
        <dbReference type="ARBA" id="ARBA00023004"/>
    </source>
</evidence>
<dbReference type="EMBL" id="JAQQWI010000010">
    <property type="protein sequence ID" value="KAK8018764.1"/>
    <property type="molecule type" value="Genomic_DNA"/>
</dbReference>
<evidence type="ECO:0000256" key="5">
    <source>
        <dbReference type="ARBA" id="ARBA00023002"/>
    </source>
</evidence>
<dbReference type="Gene3D" id="1.10.630.10">
    <property type="entry name" value="Cytochrome P450"/>
    <property type="match status" value="1"/>
</dbReference>
<proteinExistence type="inferred from homology"/>
<dbReference type="InterPro" id="IPR050121">
    <property type="entry name" value="Cytochrome_P450_monoxygenase"/>
</dbReference>
<dbReference type="PANTHER" id="PTHR24305:SF157">
    <property type="entry name" value="N-ACETYLTRYPTOPHAN 6-HYDROXYLASE IVOC-RELATED"/>
    <property type="match status" value="1"/>
</dbReference>
<keyword evidence="3 8" id="KW-0349">Heme</keyword>
<keyword evidence="9" id="KW-1133">Transmembrane helix</keyword>
<evidence type="ECO:0000256" key="2">
    <source>
        <dbReference type="ARBA" id="ARBA00010617"/>
    </source>
</evidence>
<dbReference type="GO" id="GO:0004497">
    <property type="term" value="F:monooxygenase activity"/>
    <property type="evidence" value="ECO:0007669"/>
    <property type="project" value="UniProtKB-KW"/>
</dbReference>
<evidence type="ECO:0000256" key="8">
    <source>
        <dbReference type="RuleBase" id="RU000461"/>
    </source>
</evidence>
<keyword evidence="6 8" id="KW-0408">Iron</keyword>
<dbReference type="InterPro" id="IPR002401">
    <property type="entry name" value="Cyt_P450_E_grp-I"/>
</dbReference>
<dbReference type="InterPro" id="IPR001128">
    <property type="entry name" value="Cyt_P450"/>
</dbReference>
<dbReference type="PRINTS" id="PR00463">
    <property type="entry name" value="EP450I"/>
</dbReference>
<dbReference type="PRINTS" id="PR00385">
    <property type="entry name" value="P450"/>
</dbReference>
<keyword evidence="5 8" id="KW-0560">Oxidoreductase</keyword>
<evidence type="ECO:0000256" key="7">
    <source>
        <dbReference type="ARBA" id="ARBA00023033"/>
    </source>
</evidence>
<dbReference type="Pfam" id="PF00067">
    <property type="entry name" value="p450"/>
    <property type="match status" value="1"/>
</dbReference>
<protein>
    <submittedName>
        <fullName evidence="10">Cytochrome P450 monooxygenase yanH</fullName>
    </submittedName>
</protein>
<evidence type="ECO:0000313" key="10">
    <source>
        <dbReference type="EMBL" id="KAK8018764.1"/>
    </source>
</evidence>
<dbReference type="InterPro" id="IPR017972">
    <property type="entry name" value="Cyt_P450_CS"/>
</dbReference>
<evidence type="ECO:0000256" key="9">
    <source>
        <dbReference type="SAM" id="Phobius"/>
    </source>
</evidence>
<reference evidence="10 11" key="1">
    <citation type="submission" date="2023-01" db="EMBL/GenBank/DDBJ databases">
        <title>Analysis of 21 Apiospora genomes using comparative genomics revels a genus with tremendous synthesis potential of carbohydrate active enzymes and secondary metabolites.</title>
        <authorList>
            <person name="Sorensen T."/>
        </authorList>
    </citation>
    <scope>NUCLEOTIDE SEQUENCE [LARGE SCALE GENOMIC DNA]</scope>
    <source>
        <strain evidence="10 11">CBS 20057</strain>
    </source>
</reference>
<feature type="transmembrane region" description="Helical" evidence="9">
    <location>
        <begin position="6"/>
        <end position="25"/>
    </location>
</feature>
<comment type="caution">
    <text evidence="10">The sequence shown here is derived from an EMBL/GenBank/DDBJ whole genome shotgun (WGS) entry which is preliminary data.</text>
</comment>
<keyword evidence="9" id="KW-0472">Membrane</keyword>
<accession>A0ABR1RUX8</accession>
<name>A0ABR1RUX8_9PEZI</name>
<evidence type="ECO:0000256" key="4">
    <source>
        <dbReference type="ARBA" id="ARBA00022723"/>
    </source>
</evidence>
<dbReference type="CDD" id="cd11062">
    <property type="entry name" value="CYP58-like"/>
    <property type="match status" value="1"/>
</dbReference>
<dbReference type="SUPFAM" id="SSF48264">
    <property type="entry name" value="Cytochrome P450"/>
    <property type="match status" value="1"/>
</dbReference>
<keyword evidence="9" id="KW-0812">Transmembrane</keyword>
<evidence type="ECO:0000313" key="11">
    <source>
        <dbReference type="Proteomes" id="UP001396898"/>
    </source>
</evidence>
<sequence length="515" mass="58126">MLFSAVWLWSALTAPILLFFGRIVYNVFFHPLRKFPGPATAGATGLWRAYREVLLKQNLGQELLELHKQYGDIIRVSPNEGKPQLHFGNPTAFHEIYHLTKRWDKDDELYNVTGFKSGSFVYRKYAKAKERREVLMPMFSKKAIQNIEGLVWQNAAKLASAITKMNGTQQSIDLLFAFRSFTLDTIMSFTFGNNIGALDAPQFRDPLILGMDATLPALPLLKNFSWVRKLTYAFPPTLVMQLLPNADAIAPRVYQVRDVIHRQLQAVLNSPEKLEDAQHQTIFHRMLDARAWRTKVVPDLTELHDEGFTLVFAGSNTVADTLIMGHWHLLRKPDLLRALRAELLTVWPSLAGGEASRPSLADLEQPPLLTATVKESLRFIPSGVSLTRVVPAQGAVICGQHIPGGAAVGMGILHVHQSEAIFEDALDFNPARWLPGEHKKEKNLEHWLVPFSRGPRACFGVNLSMCELYIAYATMLRHFDMSLDGTTEEDMQWRECIAAAYPRRHLHAWCSPAEA</sequence>
<keyword evidence="4 8" id="KW-0479">Metal-binding</keyword>
<dbReference type="PANTHER" id="PTHR24305">
    <property type="entry name" value="CYTOCHROME P450"/>
    <property type="match status" value="1"/>
</dbReference>